<name>A0ABU1MU38_9SPHN</name>
<proteinExistence type="predicted"/>
<evidence type="ECO:0000313" key="2">
    <source>
        <dbReference type="Proteomes" id="UP001184150"/>
    </source>
</evidence>
<gene>
    <name evidence="1" type="ORF">J2792_004246</name>
</gene>
<evidence type="ECO:0000313" key="1">
    <source>
        <dbReference type="EMBL" id="MDR6513352.1"/>
    </source>
</evidence>
<protein>
    <recommendedName>
        <fullName evidence="3">NACHT domain-containing protein</fullName>
    </recommendedName>
</protein>
<accession>A0ABU1MU38</accession>
<keyword evidence="2" id="KW-1185">Reference proteome</keyword>
<evidence type="ECO:0008006" key="3">
    <source>
        <dbReference type="Google" id="ProtNLM"/>
    </source>
</evidence>
<reference evidence="1 2" key="1">
    <citation type="submission" date="2023-07" db="EMBL/GenBank/DDBJ databases">
        <title>Sorghum-associated microbial communities from plants grown in Nebraska, USA.</title>
        <authorList>
            <person name="Schachtman D."/>
        </authorList>
    </citation>
    <scope>NUCLEOTIDE SEQUENCE [LARGE SCALE GENOMIC DNA]</scope>
    <source>
        <strain evidence="1 2">DS1027</strain>
    </source>
</reference>
<organism evidence="1 2">
    <name type="scientific">Novosphingobium capsulatum</name>
    <dbReference type="NCBI Taxonomy" id="13688"/>
    <lineage>
        <taxon>Bacteria</taxon>
        <taxon>Pseudomonadati</taxon>
        <taxon>Pseudomonadota</taxon>
        <taxon>Alphaproteobacteria</taxon>
        <taxon>Sphingomonadales</taxon>
        <taxon>Sphingomonadaceae</taxon>
        <taxon>Novosphingobium</taxon>
    </lineage>
</organism>
<sequence length="1487" mass="163761">MVAHALAELTGYTFRLARSGAQFGRDAATTKAPFSIAMEAKRYTDSVPLQELVGKATLAAAVLAEGIDLWALAATVEISEPTQRQLEEILDERGITLVTLDWTDTGLPPLAVLLAAVRPAVVGWATGLLDATQLADLTAGLDDIAGDPAFDASLSELQAQLSPALLGLDAFRSKSGEWCERNFASSKLAQRNFSQFLTPLETPALIADRPNVQSAIGAAVDTAAADVEGDSLVAVLGGDGSGKTWSVANWWLAAAPRPILMLSVGRIADQLSDTEEEVEMLARLAAHQDLRRDAPTIARWRRRLERWANGAHTPGRFIVLIDGLNETSGKPWAVILRTLMPAVHSLGGVVIATCREGYWNRDVANRLPAYVTVVPVHIQNYDDDEFADVLGKNEVDPAALPPRLNQFMRNPRICALALILLPQLSGIEDLSIDRLLLEYWRHRLRERDDLVGHNDEDFRDLLVRHAREYRKRPGTDFDRNEWRSRSGASQRQDGRDLAHDLSDIEEGQFFDSSSRRYQFREETLHFALGLLVADELGAAVRDGVEDLDEALDGIIDPIRSFDTVGDILTAAIAVATLDANYPRRGIAALTSGWMSLQNLGDEAFENLVTYVVARPDPFIDAWEARHGERDNGRFLQLLLHAAKRDSVTEAFKARMNRWLGTWSRRLPDYGGGSDRARHQGEHEARVEARLAQMTESERRFLAERCTELPKSAGLASAAALFLYGRPLSEFASGIVAFAFCYTLAGNTHSPYEDLSWVVRLNSIDSADVAAAVRSEIAELTRGEPSQHALEAAACALRLLGSLTAEQEAQTLSPRAERVFYGNDRPDPLDPATEAPEGVEQLTEHIAGLDAEQTWSGMWTTAEDHDLERNRDLLIRFDPAGFREILDTLARSIATRTDMPLRQLGWHMPWLSQIMSEEAVAATRQRIADIAENPALIPDGDENFVTGMLVESVMPKLDAGQQLDLLQSLPARAPYYSRYAALAKPLSGAESASRLEQVMDADPRLLERTLLFLASSTTDTTNELRAMVAKCLASDDAEVSAAAAEFARNRNDAGLDDVLMALDAPPREDKSWRASAVRSAIASAIGRRGREDLVEKVPVEHLDWVAARLPAARVRLADTIEVIIDELVEPLAVDEPRDAIIVLEVGEDPAETRMNLFDRGEKRPDDPIAAIEALNEEMSDASGAKFANRRQLLSDQVERFMASLMSEGAIAFARRPYSIGLAELASAQRERYAGWLRTILGTEDHRALRQLQNLGFALAQNYAEIDPDLAANVLAHLWAVESHLVVQVGDAKHEFRHLALFAAAASPEIDGLRLDAYRSTRDDREIECLTLAAVEAGADEWLDRFIDERLASDTAADHALAITIASFRSANAHSDALLRRDWGRGFLGGAASAARARYERAAHSAHWFALAADANAPHERWRFMELGIASADRRQLLSSSRRRDPEFRLIGGDMPQRLDKAAEKASGDAVNTLLGQRRPTSLINEVMR</sequence>
<comment type="caution">
    <text evidence="1">The sequence shown here is derived from an EMBL/GenBank/DDBJ whole genome shotgun (WGS) entry which is preliminary data.</text>
</comment>
<dbReference type="Proteomes" id="UP001184150">
    <property type="component" value="Unassembled WGS sequence"/>
</dbReference>
<dbReference type="EMBL" id="JAVDRD010000023">
    <property type="protein sequence ID" value="MDR6513352.1"/>
    <property type="molecule type" value="Genomic_DNA"/>
</dbReference>